<proteinExistence type="predicted"/>
<dbReference type="Proteomes" id="UP000004110">
    <property type="component" value="Unassembled WGS sequence"/>
</dbReference>
<evidence type="ECO:0000313" key="1">
    <source>
        <dbReference type="EMBL" id="EDO51913.1"/>
    </source>
</evidence>
<reference evidence="1" key="2">
    <citation type="submission" date="2013-11" db="EMBL/GenBank/DDBJ databases">
        <title>Draft genome sequence of Bacteroides uniformis (ATCC 8492).</title>
        <authorList>
            <person name="Sudarsanam P."/>
            <person name="Ley R."/>
            <person name="Guruge J."/>
            <person name="Turnbaugh P.J."/>
            <person name="Mahowald M."/>
            <person name="Liep D."/>
            <person name="Gordon J."/>
        </authorList>
    </citation>
    <scope>NUCLEOTIDE SEQUENCE</scope>
    <source>
        <strain evidence="1">ATCC 8492</strain>
    </source>
</reference>
<keyword evidence="2" id="KW-1185">Reference proteome</keyword>
<reference evidence="1" key="1">
    <citation type="submission" date="2007-06" db="EMBL/GenBank/DDBJ databases">
        <authorList>
            <person name="Fulton L."/>
            <person name="Clifton S."/>
            <person name="Fulton B."/>
            <person name="Xu J."/>
            <person name="Minx P."/>
            <person name="Pepin K.H."/>
            <person name="Johnson M."/>
            <person name="Thiruvilangam P."/>
            <person name="Bhonagiri V."/>
            <person name="Nash W.E."/>
            <person name="Mardis E.R."/>
            <person name="Wilson R.K."/>
        </authorList>
    </citation>
    <scope>NUCLEOTIDE SEQUENCE [LARGE SCALE GENOMIC DNA]</scope>
    <source>
        <strain evidence="1">ATCC 8492</strain>
    </source>
</reference>
<organism evidence="1 2">
    <name type="scientific">Bacteroides uniformis (strain ATCC 8492 / DSM 6597 / CCUG 4942 / CIP 103695 / JCM 5828 / KCTC 5204 / NCTC 13054 / VPI 0061)</name>
    <dbReference type="NCBI Taxonomy" id="411479"/>
    <lineage>
        <taxon>Bacteria</taxon>
        <taxon>Pseudomonadati</taxon>
        <taxon>Bacteroidota</taxon>
        <taxon>Bacteroidia</taxon>
        <taxon>Bacteroidales</taxon>
        <taxon>Bacteroidaceae</taxon>
        <taxon>Bacteroides</taxon>
    </lineage>
</organism>
<accession>A0ABC9N5C5</accession>
<gene>
    <name evidence="1" type="ORF">BACUNI_04463</name>
</gene>
<name>A0ABC9N5C5_BACUC</name>
<dbReference type="AlphaFoldDB" id="A0ABC9N5C5"/>
<protein>
    <submittedName>
        <fullName evidence="1">Uncharacterized protein</fullName>
    </submittedName>
</protein>
<dbReference type="EMBL" id="AAYH02000049">
    <property type="protein sequence ID" value="EDO51913.1"/>
    <property type="molecule type" value="Genomic_DNA"/>
</dbReference>
<evidence type="ECO:0000313" key="2">
    <source>
        <dbReference type="Proteomes" id="UP000004110"/>
    </source>
</evidence>
<sequence length="38" mass="4400">MFMKPKIFITFAPLKHSATSCCGKNCLSDFRFNNKYPI</sequence>
<comment type="caution">
    <text evidence="1">The sequence shown here is derived from an EMBL/GenBank/DDBJ whole genome shotgun (WGS) entry which is preliminary data.</text>
</comment>